<dbReference type="EMBL" id="CWJL01000130">
    <property type="protein sequence ID" value="CRY69809.1"/>
    <property type="molecule type" value="Genomic_DNA"/>
</dbReference>
<protein>
    <submittedName>
        <fullName evidence="1">Uncharacterized protein</fullName>
    </submittedName>
</protein>
<evidence type="ECO:0000313" key="1">
    <source>
        <dbReference type="EMBL" id="CRY69809.1"/>
    </source>
</evidence>
<proteinExistence type="predicted"/>
<keyword evidence="2" id="KW-1185">Reference proteome</keyword>
<sequence>MPSNCTPVPSSPVALPLTANRSSAPPPVSAAFGATSTPVPLVVSPCTALPLLPLRLAAISTPLPSGLVPLRVALSSWVSSSTLIPDPVSEVPFTVPSVMAPLSCTPSPSVALPSTVVLPWLVSGPSISTPAPLVALPVKVVLSRRLLPSNCTPVPLSPMALPITASRSSAPPPTSATFGATSTPVPLVVSPCTALP</sequence>
<organism evidence="1 2">
    <name type="scientific">Yersinia pekkanenii</name>
    <dbReference type="NCBI Taxonomy" id="1288385"/>
    <lineage>
        <taxon>Bacteria</taxon>
        <taxon>Pseudomonadati</taxon>
        <taxon>Pseudomonadota</taxon>
        <taxon>Gammaproteobacteria</taxon>
        <taxon>Enterobacterales</taxon>
        <taxon>Yersiniaceae</taxon>
        <taxon>Yersinia</taxon>
    </lineage>
</organism>
<accession>A0ABP2A0B5</accession>
<comment type="caution">
    <text evidence="1">The sequence shown here is derived from an EMBL/GenBank/DDBJ whole genome shotgun (WGS) entry which is preliminary data.</text>
</comment>
<gene>
    <name evidence="1" type="ORF">ERS137968_04967</name>
</gene>
<name>A0ABP2A0B5_9GAMM</name>
<evidence type="ECO:0000313" key="2">
    <source>
        <dbReference type="Proteomes" id="UP000044625"/>
    </source>
</evidence>
<reference evidence="1 2" key="1">
    <citation type="submission" date="2015-03" db="EMBL/GenBank/DDBJ databases">
        <authorList>
            <consortium name="Pathogen Informatics"/>
            <person name="Murphy D."/>
        </authorList>
    </citation>
    <scope>NUCLEOTIDE SEQUENCE [LARGE SCALE GENOMIC DNA]</scope>
    <source>
        <strain evidence="2">type strain: CIP110230</strain>
    </source>
</reference>
<dbReference type="Proteomes" id="UP000044625">
    <property type="component" value="Unassembled WGS sequence"/>
</dbReference>